<dbReference type="Proteomes" id="UP000183192">
    <property type="component" value="Unassembled WGS sequence"/>
</dbReference>
<feature type="domain" description="HTH HARE-type" evidence="3">
    <location>
        <begin position="274"/>
        <end position="338"/>
    </location>
</feature>
<dbReference type="PANTHER" id="PTHR30603:SF47">
    <property type="entry name" value="RNA POLYMERASE SIGMA FACTOR SIGD, CHLOROPLASTIC"/>
    <property type="match status" value="1"/>
</dbReference>
<dbReference type="PROSITE" id="PS00716">
    <property type="entry name" value="SIGMA70_2"/>
    <property type="match status" value="1"/>
</dbReference>
<dbReference type="PRINTS" id="PR00046">
    <property type="entry name" value="SIGMA70FCT"/>
</dbReference>
<dbReference type="Gene3D" id="1.10.10.1250">
    <property type="entry name" value="RNA polymerase, subunit delta, N-terminal domain"/>
    <property type="match status" value="1"/>
</dbReference>
<comment type="caution">
    <text evidence="4">The sequence shown here is derived from an EMBL/GenBank/DDBJ whole genome shotgun (WGS) entry which is preliminary data.</text>
</comment>
<dbReference type="InterPro" id="IPR007759">
    <property type="entry name" value="Asxl_HARE-HTH"/>
</dbReference>
<dbReference type="InterPro" id="IPR007630">
    <property type="entry name" value="RNA_pol_sigma70_r4"/>
</dbReference>
<dbReference type="InterPro" id="IPR038087">
    <property type="entry name" value="RNAP_delta_N_dom_sf"/>
</dbReference>
<name>A0A1J4TAI9_9BACT</name>
<sequence>MENKSILDQIITNYKAEEIAKLNAIEIINDIFDKLNERERDILIRRFGLHGKGKETLENIGNIHNLTRERIRQIETTALAKLRKLKDLNERLSGLKKVINELIEEHGGIIERNYLLDNLVNFSVDGVKSIAEEGVHKRYLDFLIAKLLFDEFEEINNSNNFINSFKIKYSSLEHLEQLAEELLAEIKNAKKIFTTEEIINLSKRMDSYQKNKGKFNANNIIDISNIIKSTLYDENTNIINENKIIYSLLKASKHIGQNKFGYWGIYNSKEIKPKTINDKIYLVLKNHGQPMHFVEIADKINKISFDNKKANPATVHNELILDSKYILVGRGLYGLKEWGYKKGTVADIITSILADSQNSLSKEEIINKVLDQRLVKKSTIILSLMNKDKFIKLDGKYKLKE</sequence>
<gene>
    <name evidence="4" type="ORF">AUJ27_01605</name>
</gene>
<protein>
    <recommendedName>
        <fullName evidence="3">HTH HARE-type domain-containing protein</fullName>
    </recommendedName>
</protein>
<keyword evidence="2" id="KW-0175">Coiled coil</keyword>
<organism evidence="4 5">
    <name type="scientific">Candidatus Falkowbacteria bacterium CG1_02_37_44</name>
    <dbReference type="NCBI Taxonomy" id="1805146"/>
    <lineage>
        <taxon>Bacteria</taxon>
        <taxon>Candidatus Falkowiibacteriota</taxon>
    </lineage>
</organism>
<evidence type="ECO:0000313" key="4">
    <source>
        <dbReference type="EMBL" id="OIO07915.1"/>
    </source>
</evidence>
<dbReference type="SUPFAM" id="SSF88659">
    <property type="entry name" value="Sigma3 and sigma4 domains of RNA polymerase sigma factors"/>
    <property type="match status" value="1"/>
</dbReference>
<reference evidence="4 5" key="1">
    <citation type="journal article" date="2016" name="Environ. Microbiol.">
        <title>Genomic resolution of a cold subsurface aquifer community provides metabolic insights for novel microbes adapted to high CO concentrations.</title>
        <authorList>
            <person name="Probst A.J."/>
            <person name="Castelle C.J."/>
            <person name="Singh A."/>
            <person name="Brown C.T."/>
            <person name="Anantharaman K."/>
            <person name="Sharon I."/>
            <person name="Hug L.A."/>
            <person name="Burstein D."/>
            <person name="Emerson J.B."/>
            <person name="Thomas B.C."/>
            <person name="Banfield J.F."/>
        </authorList>
    </citation>
    <scope>NUCLEOTIDE SEQUENCE [LARGE SCALE GENOMIC DNA]</scope>
    <source>
        <strain evidence="4">CG1_02_37_44</strain>
    </source>
</reference>
<dbReference type="AlphaFoldDB" id="A0A1J4TAI9"/>
<dbReference type="STRING" id="1805146.AUJ27_01605"/>
<dbReference type="GO" id="GO:0003700">
    <property type="term" value="F:DNA-binding transcription factor activity"/>
    <property type="evidence" value="ECO:0007669"/>
    <property type="project" value="InterPro"/>
</dbReference>
<dbReference type="InterPro" id="IPR000943">
    <property type="entry name" value="RNA_pol_sigma70"/>
</dbReference>
<evidence type="ECO:0000313" key="5">
    <source>
        <dbReference type="Proteomes" id="UP000183192"/>
    </source>
</evidence>
<dbReference type="EMBL" id="MNUU01000029">
    <property type="protein sequence ID" value="OIO07915.1"/>
    <property type="molecule type" value="Genomic_DNA"/>
</dbReference>
<dbReference type="InterPro" id="IPR013324">
    <property type="entry name" value="RNA_pol_sigma_r3/r4-like"/>
</dbReference>
<feature type="coiled-coil region" evidence="2">
    <location>
        <begin position="71"/>
        <end position="105"/>
    </location>
</feature>
<dbReference type="InterPro" id="IPR050239">
    <property type="entry name" value="Sigma-70_RNA_pol_init_factors"/>
</dbReference>
<evidence type="ECO:0000256" key="2">
    <source>
        <dbReference type="SAM" id="Coils"/>
    </source>
</evidence>
<dbReference type="CDD" id="cd06171">
    <property type="entry name" value="Sigma70_r4"/>
    <property type="match status" value="1"/>
</dbReference>
<dbReference type="PANTHER" id="PTHR30603">
    <property type="entry name" value="RNA POLYMERASE SIGMA FACTOR RPO"/>
    <property type="match status" value="1"/>
</dbReference>
<dbReference type="PROSITE" id="PS51913">
    <property type="entry name" value="HTH_HARE"/>
    <property type="match status" value="1"/>
</dbReference>
<dbReference type="GO" id="GO:0006352">
    <property type="term" value="P:DNA-templated transcription initiation"/>
    <property type="evidence" value="ECO:0007669"/>
    <property type="project" value="InterPro"/>
</dbReference>
<evidence type="ECO:0000259" key="3">
    <source>
        <dbReference type="PROSITE" id="PS51913"/>
    </source>
</evidence>
<evidence type="ECO:0000256" key="1">
    <source>
        <dbReference type="ARBA" id="ARBA00023163"/>
    </source>
</evidence>
<dbReference type="InterPro" id="IPR036388">
    <property type="entry name" value="WH-like_DNA-bd_sf"/>
</dbReference>
<dbReference type="Gene3D" id="1.10.10.10">
    <property type="entry name" value="Winged helix-like DNA-binding domain superfamily/Winged helix DNA-binding domain"/>
    <property type="match status" value="1"/>
</dbReference>
<keyword evidence="1" id="KW-0804">Transcription</keyword>
<dbReference type="Pfam" id="PF05066">
    <property type="entry name" value="HARE-HTH"/>
    <property type="match status" value="1"/>
</dbReference>
<accession>A0A1J4TAI9</accession>
<dbReference type="Pfam" id="PF04545">
    <property type="entry name" value="Sigma70_r4"/>
    <property type="match status" value="1"/>
</dbReference>
<proteinExistence type="predicted"/>